<dbReference type="PROSITE" id="PS50931">
    <property type="entry name" value="HTH_LYSR"/>
    <property type="match status" value="1"/>
</dbReference>
<feature type="domain" description="HTH lysR-type" evidence="5">
    <location>
        <begin position="4"/>
        <end position="61"/>
    </location>
</feature>
<dbReference type="SUPFAM" id="SSF53850">
    <property type="entry name" value="Periplasmic binding protein-like II"/>
    <property type="match status" value="1"/>
</dbReference>
<comment type="similarity">
    <text evidence="1">Belongs to the LysR transcriptional regulatory family.</text>
</comment>
<evidence type="ECO:0000256" key="4">
    <source>
        <dbReference type="ARBA" id="ARBA00023163"/>
    </source>
</evidence>
<keyword evidence="8" id="KW-1185">Reference proteome</keyword>
<dbReference type="InterPro" id="IPR005119">
    <property type="entry name" value="LysR_subst-bd"/>
</dbReference>
<dbReference type="Pfam" id="PF03466">
    <property type="entry name" value="LysR_substrate"/>
    <property type="match status" value="1"/>
</dbReference>
<dbReference type="GO" id="GO:0003700">
    <property type="term" value="F:DNA-binding transcription factor activity"/>
    <property type="evidence" value="ECO:0007669"/>
    <property type="project" value="InterPro"/>
</dbReference>
<dbReference type="InterPro" id="IPR000847">
    <property type="entry name" value="LysR_HTH_N"/>
</dbReference>
<dbReference type="CDD" id="cd08474">
    <property type="entry name" value="PBP2_CrgA_like_5"/>
    <property type="match status" value="1"/>
</dbReference>
<name>A0A1C3K583_9BURK</name>
<sequence>MNSPSLADLHAFAAVASHKSFRRTADVLGVSHSALSLAMRGLEAKLGVRLLNRTTRSVALTHEGEQLLTRLTPILRDLDQALDETSAAGGQPSGVLRINGSEGAIRLLLQTVLPPLRARHPRIELDLSVDGQLVDIVGRGFDAGIRLGEAVPKDMVAVRLGPELRFLPVASPAYLRRHPAPRTPDDLMTHQCIRQRLPSGKRYRWEFKRRDQELALDVPGALTLDSSALMAEAAADGLGIAYVPEPYAAPYFARKRLLPLLEDWCPAIPGLYLYFPANRHPPPALRALIDVVKALP</sequence>
<dbReference type="Gene3D" id="1.10.10.10">
    <property type="entry name" value="Winged helix-like DNA-binding domain superfamily/Winged helix DNA-binding domain"/>
    <property type="match status" value="1"/>
</dbReference>
<evidence type="ECO:0000256" key="2">
    <source>
        <dbReference type="ARBA" id="ARBA00023015"/>
    </source>
</evidence>
<proteinExistence type="inferred from homology"/>
<accession>A0A1C3K583</accession>
<dbReference type="STRING" id="1851544.ODI_00860"/>
<protein>
    <submittedName>
        <fullName evidence="6">Transcriptional regulator, LysR family</fullName>
    </submittedName>
</protein>
<evidence type="ECO:0000256" key="1">
    <source>
        <dbReference type="ARBA" id="ARBA00009437"/>
    </source>
</evidence>
<dbReference type="InterPro" id="IPR036388">
    <property type="entry name" value="WH-like_DNA-bd_sf"/>
</dbReference>
<dbReference type="PANTHER" id="PTHR30537:SF1">
    <property type="entry name" value="HTH-TYPE TRANSCRIPTIONAL REGULATOR PGRR"/>
    <property type="match status" value="1"/>
</dbReference>
<reference evidence="7 8" key="2">
    <citation type="submission" date="2017-08" db="EMBL/GenBank/DDBJ databases">
        <authorList>
            <person name="de Groot N.N."/>
        </authorList>
    </citation>
    <scope>NUCLEOTIDE SEQUENCE [LARGE SCALE GENOMIC DNA]</scope>
    <source>
        <strain evidence="7">Orrdi1</strain>
    </source>
</reference>
<dbReference type="Proteomes" id="UP000078558">
    <property type="component" value="Chromosome I"/>
</dbReference>
<dbReference type="FunFam" id="1.10.10.10:FF:000001">
    <property type="entry name" value="LysR family transcriptional regulator"/>
    <property type="match status" value="1"/>
</dbReference>
<gene>
    <name evidence="6" type="ORF">ODI_00860</name>
    <name evidence="7" type="ORF">ODI_R2307</name>
</gene>
<dbReference type="GO" id="GO:0043565">
    <property type="term" value="F:sequence-specific DNA binding"/>
    <property type="evidence" value="ECO:0007669"/>
    <property type="project" value="TreeGrafter"/>
</dbReference>
<dbReference type="AlphaFoldDB" id="A0A1C3K583"/>
<keyword evidence="4" id="KW-0804">Transcription</keyword>
<dbReference type="EMBL" id="LT907988">
    <property type="protein sequence ID" value="SOE49785.1"/>
    <property type="molecule type" value="Genomic_DNA"/>
</dbReference>
<dbReference type="PANTHER" id="PTHR30537">
    <property type="entry name" value="HTH-TYPE TRANSCRIPTIONAL REGULATOR"/>
    <property type="match status" value="1"/>
</dbReference>
<dbReference type="EMBL" id="FLRC01000037">
    <property type="protein sequence ID" value="SBT26671.1"/>
    <property type="molecule type" value="Genomic_DNA"/>
</dbReference>
<evidence type="ECO:0000313" key="6">
    <source>
        <dbReference type="EMBL" id="SBT26671.1"/>
    </source>
</evidence>
<organism evidence="6 8">
    <name type="scientific">Orrella dioscoreae</name>
    <dbReference type="NCBI Taxonomy" id="1851544"/>
    <lineage>
        <taxon>Bacteria</taxon>
        <taxon>Pseudomonadati</taxon>
        <taxon>Pseudomonadota</taxon>
        <taxon>Betaproteobacteria</taxon>
        <taxon>Burkholderiales</taxon>
        <taxon>Alcaligenaceae</taxon>
        <taxon>Orrella</taxon>
    </lineage>
</organism>
<dbReference type="InterPro" id="IPR058163">
    <property type="entry name" value="LysR-type_TF_proteobact-type"/>
</dbReference>
<dbReference type="InterPro" id="IPR036390">
    <property type="entry name" value="WH_DNA-bd_sf"/>
</dbReference>
<evidence type="ECO:0000313" key="8">
    <source>
        <dbReference type="Proteomes" id="UP000078558"/>
    </source>
</evidence>
<keyword evidence="3" id="KW-0238">DNA-binding</keyword>
<dbReference type="KEGG" id="odi:ODI_R2307"/>
<dbReference type="SUPFAM" id="SSF46785">
    <property type="entry name" value="Winged helix' DNA-binding domain"/>
    <property type="match status" value="1"/>
</dbReference>
<evidence type="ECO:0000256" key="3">
    <source>
        <dbReference type="ARBA" id="ARBA00023125"/>
    </source>
</evidence>
<keyword evidence="2" id="KW-0805">Transcription regulation</keyword>
<reference evidence="6 8" key="1">
    <citation type="submission" date="2016-06" db="EMBL/GenBank/DDBJ databases">
        <authorList>
            <person name="Kjaerup R.B."/>
            <person name="Dalgaard T.S."/>
            <person name="Juul-Madsen H.R."/>
        </authorList>
    </citation>
    <scope>NUCLEOTIDE SEQUENCE [LARGE SCALE GENOMIC DNA]</scope>
    <source>
        <strain evidence="6">Orrdi1</strain>
    </source>
</reference>
<dbReference type="Pfam" id="PF00126">
    <property type="entry name" value="HTH_1"/>
    <property type="match status" value="1"/>
</dbReference>
<dbReference type="Gene3D" id="3.40.190.290">
    <property type="match status" value="1"/>
</dbReference>
<evidence type="ECO:0000313" key="7">
    <source>
        <dbReference type="EMBL" id="SOE49785.1"/>
    </source>
</evidence>
<dbReference type="OrthoDB" id="5525645at2"/>
<dbReference type="RefSeq" id="WP_067756870.1">
    <property type="nucleotide sequence ID" value="NZ_LT907988.1"/>
</dbReference>
<evidence type="ECO:0000259" key="5">
    <source>
        <dbReference type="PROSITE" id="PS50931"/>
    </source>
</evidence>
<dbReference type="GO" id="GO:0006351">
    <property type="term" value="P:DNA-templated transcription"/>
    <property type="evidence" value="ECO:0007669"/>
    <property type="project" value="TreeGrafter"/>
</dbReference>